<dbReference type="OrthoDB" id="9796019at2"/>
<accession>A0A021VVF7</accession>
<gene>
    <name evidence="2" type="ORF">N866_13195</name>
</gene>
<proteinExistence type="predicted"/>
<organism evidence="2 3">
    <name type="scientific">Actinotalea ferrariae CF5-4</name>
    <dbReference type="NCBI Taxonomy" id="948458"/>
    <lineage>
        <taxon>Bacteria</taxon>
        <taxon>Bacillati</taxon>
        <taxon>Actinomycetota</taxon>
        <taxon>Actinomycetes</taxon>
        <taxon>Micrococcales</taxon>
        <taxon>Cellulomonadaceae</taxon>
        <taxon>Actinotalea</taxon>
    </lineage>
</organism>
<evidence type="ECO:0000313" key="2">
    <source>
        <dbReference type="EMBL" id="EYR65146.1"/>
    </source>
</evidence>
<dbReference type="RefSeq" id="WP_034221436.1">
    <property type="nucleotide sequence ID" value="NZ_AXCW01000004.1"/>
</dbReference>
<protein>
    <submittedName>
        <fullName evidence="2">Uncharacterized protein</fullName>
    </submittedName>
</protein>
<feature type="compositionally biased region" description="Acidic residues" evidence="1">
    <location>
        <begin position="229"/>
        <end position="238"/>
    </location>
</feature>
<dbReference type="AlphaFoldDB" id="A0A021VVF7"/>
<name>A0A021VVF7_9CELL</name>
<keyword evidence="3" id="KW-1185">Reference proteome</keyword>
<reference evidence="2 3" key="1">
    <citation type="submission" date="2014-01" db="EMBL/GenBank/DDBJ databases">
        <title>Actinotalea ferrariae CF5-4.</title>
        <authorList>
            <person name="Chen F."/>
            <person name="Li Y."/>
            <person name="Wang G."/>
        </authorList>
    </citation>
    <scope>NUCLEOTIDE SEQUENCE [LARGE SCALE GENOMIC DNA]</scope>
    <source>
        <strain evidence="2 3">CF5-4</strain>
    </source>
</reference>
<dbReference type="Proteomes" id="UP000019753">
    <property type="component" value="Unassembled WGS sequence"/>
</dbReference>
<evidence type="ECO:0000256" key="1">
    <source>
        <dbReference type="SAM" id="MobiDB-lite"/>
    </source>
</evidence>
<evidence type="ECO:0000313" key="3">
    <source>
        <dbReference type="Proteomes" id="UP000019753"/>
    </source>
</evidence>
<feature type="region of interest" description="Disordered" evidence="1">
    <location>
        <begin position="199"/>
        <end position="259"/>
    </location>
</feature>
<sequence>MLEQGHQVIRERGLAVGLDDIRLEDLIAAAEVPCSSVWRIWTAKADYAADLLVSAVDPRGANVLHAQVDHEAVDVALARLDELTDRMDTPEQRRAALEDIVSRAVDHSYLSFARSRAWRTYFALLASLPSLHQSRVRAVITARMYEAEREFAAEMGAYYAEIARRVGIRLRRPDAGWESLALACSAVVEGLALRSEIYEPVAREPEPESPTTARGARSDGDAAATPDTAGEEPEEPAEDWGALRPTIGELVEGPHGTGDRWSTAGIAILGIIDAFTEPDPDYRHD</sequence>
<dbReference type="EMBL" id="AXCW01000004">
    <property type="protein sequence ID" value="EYR65146.1"/>
    <property type="molecule type" value="Genomic_DNA"/>
</dbReference>
<comment type="caution">
    <text evidence="2">The sequence shown here is derived from an EMBL/GenBank/DDBJ whole genome shotgun (WGS) entry which is preliminary data.</text>
</comment>